<dbReference type="Proteomes" id="UP001164718">
    <property type="component" value="Chromosome"/>
</dbReference>
<organism evidence="1 2">
    <name type="scientific">Fervidibacillus albus</name>
    <dbReference type="NCBI Taxonomy" id="2980026"/>
    <lineage>
        <taxon>Bacteria</taxon>
        <taxon>Bacillati</taxon>
        <taxon>Bacillota</taxon>
        <taxon>Bacilli</taxon>
        <taxon>Bacillales</taxon>
        <taxon>Bacillaceae</taxon>
        <taxon>Fervidibacillus</taxon>
    </lineage>
</organism>
<sequence length="133" mass="15766">MKRFNEKEFQDSLEKWLKHMVSDLPTMFRQVSSHENSNKNQSINEQVFETHDDVYIRIPIEDVEKLKNMKIYYSINKCFIHGLVPENRPYPIILPVTVKKKGGSAIYKDGILEIRLPKNTDWQYSEIAVDTYE</sequence>
<gene>
    <name evidence="1" type="ORF">OE104_07055</name>
</gene>
<name>A0A9E8RVU8_9BACI</name>
<dbReference type="InterPro" id="IPR008978">
    <property type="entry name" value="HSP20-like_chaperone"/>
</dbReference>
<protein>
    <submittedName>
        <fullName evidence="1">Hsp20/alpha crystallin family protein</fullName>
    </submittedName>
</protein>
<dbReference type="EMBL" id="CP106878">
    <property type="protein sequence ID" value="WAA11055.1"/>
    <property type="molecule type" value="Genomic_DNA"/>
</dbReference>
<dbReference type="AlphaFoldDB" id="A0A9E8RVU8"/>
<evidence type="ECO:0000313" key="2">
    <source>
        <dbReference type="Proteomes" id="UP001164718"/>
    </source>
</evidence>
<dbReference type="KEGG" id="faf:OE104_07055"/>
<evidence type="ECO:0000313" key="1">
    <source>
        <dbReference type="EMBL" id="WAA11055.1"/>
    </source>
</evidence>
<dbReference type="SUPFAM" id="SSF49764">
    <property type="entry name" value="HSP20-like chaperones"/>
    <property type="match status" value="1"/>
</dbReference>
<dbReference type="CDD" id="cd00298">
    <property type="entry name" value="ACD_sHsps_p23-like"/>
    <property type="match status" value="1"/>
</dbReference>
<accession>A0A9E8RVU8</accession>
<keyword evidence="2" id="KW-1185">Reference proteome</keyword>
<dbReference type="RefSeq" id="WP_275418871.1">
    <property type="nucleotide sequence ID" value="NZ_CP106878.1"/>
</dbReference>
<dbReference type="Gene3D" id="2.60.40.790">
    <property type="match status" value="1"/>
</dbReference>
<proteinExistence type="predicted"/>
<reference evidence="1" key="1">
    <citation type="submission" date="2022-09" db="EMBL/GenBank/DDBJ databases">
        <title>Complete Genomes of Fervidibacillus albus and Fervidibacillus halotolerans isolated from tidal flat sediments.</title>
        <authorList>
            <person name="Kwon K.K."/>
            <person name="Yang S.-H."/>
            <person name="Park M.J."/>
            <person name="Oh H.-M."/>
        </authorList>
    </citation>
    <scope>NUCLEOTIDE SEQUENCE</scope>
    <source>
        <strain evidence="1">MEBiC13591</strain>
    </source>
</reference>